<feature type="domain" description="GATA-type" evidence="3">
    <location>
        <begin position="241"/>
        <end position="293"/>
    </location>
</feature>
<comment type="caution">
    <text evidence="4">The sequence shown here is derived from an EMBL/GenBank/DDBJ whole genome shotgun (WGS) entry which is preliminary data.</text>
</comment>
<dbReference type="AlphaFoldDB" id="A0A9W7XJQ8"/>
<feature type="compositionally biased region" description="Polar residues" evidence="2">
    <location>
        <begin position="216"/>
        <end position="225"/>
    </location>
</feature>
<feature type="compositionally biased region" description="Polar residues" evidence="2">
    <location>
        <begin position="128"/>
        <end position="137"/>
    </location>
</feature>
<organism evidence="4 5">
    <name type="scientific">Coemansia asiatica</name>
    <dbReference type="NCBI Taxonomy" id="1052880"/>
    <lineage>
        <taxon>Eukaryota</taxon>
        <taxon>Fungi</taxon>
        <taxon>Fungi incertae sedis</taxon>
        <taxon>Zoopagomycota</taxon>
        <taxon>Kickxellomycotina</taxon>
        <taxon>Kickxellomycetes</taxon>
        <taxon>Kickxellales</taxon>
        <taxon>Kickxellaceae</taxon>
        <taxon>Coemansia</taxon>
    </lineage>
</organism>
<dbReference type="EMBL" id="JANBOH010000134">
    <property type="protein sequence ID" value="KAJ1644920.1"/>
    <property type="molecule type" value="Genomic_DNA"/>
</dbReference>
<feature type="region of interest" description="Disordered" evidence="2">
    <location>
        <begin position="114"/>
        <end position="137"/>
    </location>
</feature>
<dbReference type="Pfam" id="PF00320">
    <property type="entry name" value="GATA"/>
    <property type="match status" value="1"/>
</dbReference>
<keyword evidence="1" id="KW-0479">Metal-binding</keyword>
<feature type="region of interest" description="Disordered" evidence="2">
    <location>
        <begin position="75"/>
        <end position="98"/>
    </location>
</feature>
<protein>
    <recommendedName>
        <fullName evidence="3">GATA-type domain-containing protein</fullName>
    </recommendedName>
</protein>
<dbReference type="SMART" id="SM00401">
    <property type="entry name" value="ZnF_GATA"/>
    <property type="match status" value="1"/>
</dbReference>
<name>A0A9W7XJQ8_9FUNG</name>
<dbReference type="Proteomes" id="UP001145021">
    <property type="component" value="Unassembled WGS sequence"/>
</dbReference>
<dbReference type="SUPFAM" id="SSF57716">
    <property type="entry name" value="Glucocorticoid receptor-like (DNA-binding domain)"/>
    <property type="match status" value="1"/>
</dbReference>
<evidence type="ECO:0000313" key="4">
    <source>
        <dbReference type="EMBL" id="KAJ1644920.1"/>
    </source>
</evidence>
<reference evidence="4" key="1">
    <citation type="submission" date="2022-07" db="EMBL/GenBank/DDBJ databases">
        <title>Phylogenomic reconstructions and comparative analyses of Kickxellomycotina fungi.</title>
        <authorList>
            <person name="Reynolds N.K."/>
            <person name="Stajich J.E."/>
            <person name="Barry K."/>
            <person name="Grigoriev I.V."/>
            <person name="Crous P."/>
            <person name="Smith M.E."/>
        </authorList>
    </citation>
    <scope>NUCLEOTIDE SEQUENCE</scope>
    <source>
        <strain evidence="4">NBRC 105413</strain>
    </source>
</reference>
<sequence>MSFVSNSDSFVSADQSAASEQNTNAEATIVNVTPAIEDGFAADAATTSGGSNRSSSASNSMDISAAFDLVFGTSSNQSSQNNGQSNMGQSTACGPEASAAGTTIQNHIGLESTAFPQLPQSPLPTPHPSTQQLSCPSSALSANTFSLVPYDQSRSLRRHTQPTDKASSSSVASSSSSYRRSNSSTVLTRLHPYVPTPAAPTLSRRSSSSTALHANTHAQSRSTSKAKMLVIPSINHDGTIKRCSNCKQTDTPSWRRHPETQDLLCNACGLYLRLHRKCRPIAFDEDGNVQVIRKNAAIRREPVNLSNGPGQLYPNAGGFPMQFSPLPLTLMPGYQQQQAAAPNYEQQPGGGGGALIAISSSSTASFADIHAIAEPFSSLNLETNMVSSNNSAMSVGPTFGGTALPAGFTTQLDGMLATGSSHQLDAHSRLHSQDLHSALSPPQSSPGLPNVSSGLVNWYSHGHHHGGYDHDHHQRLSQVNQIPLALTNDTATPDFCSINDESTVSLTPESQTYSEFSAN</sequence>
<gene>
    <name evidence="4" type="ORF">LPJ64_003437</name>
</gene>
<dbReference type="InterPro" id="IPR013088">
    <property type="entry name" value="Znf_NHR/GATA"/>
</dbReference>
<feature type="compositionally biased region" description="Low complexity" evidence="2">
    <location>
        <begin position="75"/>
        <end position="90"/>
    </location>
</feature>
<dbReference type="Gene3D" id="3.30.50.10">
    <property type="entry name" value="Erythroid Transcription Factor GATA-1, subunit A"/>
    <property type="match status" value="1"/>
</dbReference>
<keyword evidence="5" id="KW-1185">Reference proteome</keyword>
<accession>A0A9W7XJQ8</accession>
<dbReference type="GO" id="GO:0006355">
    <property type="term" value="P:regulation of DNA-templated transcription"/>
    <property type="evidence" value="ECO:0007669"/>
    <property type="project" value="InterPro"/>
</dbReference>
<feature type="compositionally biased region" description="Low complexity" evidence="2">
    <location>
        <begin position="199"/>
        <end position="212"/>
    </location>
</feature>
<proteinExistence type="predicted"/>
<feature type="region of interest" description="Disordered" evidence="2">
    <location>
        <begin position="154"/>
        <end position="225"/>
    </location>
</feature>
<dbReference type="InterPro" id="IPR000679">
    <property type="entry name" value="Znf_GATA"/>
</dbReference>
<keyword evidence="1" id="KW-0863">Zinc-finger</keyword>
<evidence type="ECO:0000256" key="1">
    <source>
        <dbReference type="PROSITE-ProRule" id="PRU00094"/>
    </source>
</evidence>
<dbReference type="CDD" id="cd00202">
    <property type="entry name" value="ZnF_GATA"/>
    <property type="match status" value="1"/>
</dbReference>
<dbReference type="GO" id="GO:0008270">
    <property type="term" value="F:zinc ion binding"/>
    <property type="evidence" value="ECO:0007669"/>
    <property type="project" value="UniProtKB-KW"/>
</dbReference>
<feature type="compositionally biased region" description="Low complexity" evidence="2">
    <location>
        <begin position="166"/>
        <end position="184"/>
    </location>
</feature>
<evidence type="ECO:0000313" key="5">
    <source>
        <dbReference type="Proteomes" id="UP001145021"/>
    </source>
</evidence>
<dbReference type="GO" id="GO:0043565">
    <property type="term" value="F:sequence-specific DNA binding"/>
    <property type="evidence" value="ECO:0007669"/>
    <property type="project" value="InterPro"/>
</dbReference>
<keyword evidence="1" id="KW-0862">Zinc</keyword>
<evidence type="ECO:0000259" key="3">
    <source>
        <dbReference type="PROSITE" id="PS50114"/>
    </source>
</evidence>
<dbReference type="PROSITE" id="PS50114">
    <property type="entry name" value="GATA_ZN_FINGER_2"/>
    <property type="match status" value="1"/>
</dbReference>
<evidence type="ECO:0000256" key="2">
    <source>
        <dbReference type="SAM" id="MobiDB-lite"/>
    </source>
</evidence>